<evidence type="ECO:0000313" key="12">
    <source>
        <dbReference type="EMBL" id="ABC78481.1"/>
    </source>
</evidence>
<dbReference type="Gene3D" id="3.40.50.620">
    <property type="entry name" value="HUPs"/>
    <property type="match status" value="1"/>
</dbReference>
<dbReference type="NCBIfam" id="TIGR01536">
    <property type="entry name" value="asn_synth_AEB"/>
    <property type="match status" value="1"/>
</dbReference>
<evidence type="ECO:0000256" key="2">
    <source>
        <dbReference type="ARBA" id="ARBA00005752"/>
    </source>
</evidence>
<reference evidence="12 13" key="1">
    <citation type="journal article" date="2007" name="Proc. Natl. Acad. Sci. U.S.A.">
        <title>The genome of Syntrophus aciditrophicus: life at the thermodynamic limit of microbial growth.</title>
        <authorList>
            <person name="McInerney M.J."/>
            <person name="Rohlin L."/>
            <person name="Mouttaki H."/>
            <person name="Kim U."/>
            <person name="Krupp R.S."/>
            <person name="Rios-Hernandez L."/>
            <person name="Sieber J."/>
            <person name="Struchtemeyer C.G."/>
            <person name="Bhattacharyya A."/>
            <person name="Campbell J.W."/>
            <person name="Gunsalus R.P."/>
        </authorList>
    </citation>
    <scope>NUCLEOTIDE SEQUENCE [LARGE SCALE GENOMIC DNA]</scope>
    <source>
        <strain evidence="12 13">SB</strain>
    </source>
</reference>
<dbReference type="SUPFAM" id="SSF52402">
    <property type="entry name" value="Adenine nucleotide alpha hydrolases-like"/>
    <property type="match status" value="1"/>
</dbReference>
<evidence type="ECO:0000256" key="7">
    <source>
        <dbReference type="ARBA" id="ARBA00048741"/>
    </source>
</evidence>
<dbReference type="Pfam" id="PF13522">
    <property type="entry name" value="GATase_6"/>
    <property type="match status" value="1"/>
</dbReference>
<dbReference type="EC" id="6.3.5.4" evidence="3"/>
<evidence type="ECO:0000313" key="13">
    <source>
        <dbReference type="Proteomes" id="UP000001933"/>
    </source>
</evidence>
<keyword evidence="6 8" id="KW-0315">Glutamine amidotransferase</keyword>
<dbReference type="InterPro" id="IPR017932">
    <property type="entry name" value="GATase_2_dom"/>
</dbReference>
<feature type="site" description="Important for beta-aspartyl-AMP intermediate formation" evidence="10">
    <location>
        <position position="378"/>
    </location>
</feature>
<dbReference type="PIRSF" id="PIRSF001589">
    <property type="entry name" value="Asn_synthetase_glu-h"/>
    <property type="match status" value="1"/>
</dbReference>
<feature type="binding site" evidence="9">
    <location>
        <position position="300"/>
    </location>
    <ligand>
        <name>ATP</name>
        <dbReference type="ChEBI" id="CHEBI:30616"/>
    </ligand>
</feature>
<dbReference type="GO" id="GO:0004066">
    <property type="term" value="F:asparagine synthase (glutamine-hydrolyzing) activity"/>
    <property type="evidence" value="ECO:0007669"/>
    <property type="project" value="UniProtKB-EC"/>
</dbReference>
<feature type="binding site" evidence="9">
    <location>
        <position position="272"/>
    </location>
    <ligand>
        <name>ATP</name>
        <dbReference type="ChEBI" id="CHEBI:30616"/>
    </ligand>
</feature>
<dbReference type="Gene3D" id="3.60.20.10">
    <property type="entry name" value="Glutamine Phosphoribosylpyrophosphate, subunit 1, domain 1"/>
    <property type="match status" value="1"/>
</dbReference>
<evidence type="ECO:0000256" key="4">
    <source>
        <dbReference type="ARBA" id="ARBA00022741"/>
    </source>
</evidence>
<evidence type="ECO:0000256" key="1">
    <source>
        <dbReference type="ARBA" id="ARBA00005187"/>
    </source>
</evidence>
<dbReference type="KEGG" id="sat:SYN_02678"/>
<keyword evidence="5 9" id="KW-0067">ATP-binding</keyword>
<dbReference type="InterPro" id="IPR051786">
    <property type="entry name" value="ASN_synthetase/amidase"/>
</dbReference>
<keyword evidence="12" id="KW-0436">Ligase</keyword>
<feature type="domain" description="Glutamine amidotransferase type-2" evidence="11">
    <location>
        <begin position="7"/>
        <end position="221"/>
    </location>
</feature>
<comment type="pathway">
    <text evidence="1">Amino-acid biosynthesis; L-asparagine biosynthesis; L-asparagine from L-aspartate (L-Gln route): step 1/1.</text>
</comment>
<evidence type="ECO:0000256" key="8">
    <source>
        <dbReference type="PIRSR" id="PIRSR001589-1"/>
    </source>
</evidence>
<dbReference type="InParanoid" id="Q2LWL8"/>
<evidence type="ECO:0000256" key="10">
    <source>
        <dbReference type="PIRSR" id="PIRSR001589-3"/>
    </source>
</evidence>
<dbReference type="InterPro" id="IPR029055">
    <property type="entry name" value="Ntn_hydrolases_N"/>
</dbReference>
<dbReference type="HOGENOM" id="CLU_014658_3_1_7"/>
<dbReference type="InterPro" id="IPR006426">
    <property type="entry name" value="Asn_synth_AEB"/>
</dbReference>
<dbReference type="AlphaFoldDB" id="Q2LWL8"/>
<dbReference type="InterPro" id="IPR001962">
    <property type="entry name" value="Asn_synthase"/>
</dbReference>
<keyword evidence="13" id="KW-1185">Reference proteome</keyword>
<name>Q2LWL8_SYNAS</name>
<comment type="similarity">
    <text evidence="2">Belongs to the asparagine synthetase family.</text>
</comment>
<dbReference type="CDD" id="cd01991">
    <property type="entry name" value="Asn_synthase_B_C"/>
    <property type="match status" value="1"/>
</dbReference>
<sequence>MRFFKVCGILGIINVENCNPIDQSLLVMMASSMTHRGPDGSGVWVQADGQCGLAHRRLAIVDLSEAGHQPMSTPDERVWLTFNGEIYNYTTLRKDMVARGYSFRSNSDTEVILYLYQEYGELFYEYLDGDFGLGLWDCEKRRLILIRDRAGVKPVYYTYVDGRLIFASEIKAILRYPSIDKSIDLTSFYHYLTFLVVPPPQTLVKGVYKLESASMMTLEPQKGYRPHFVKYWLPIPKVQAHRSFEEFDDELEFLFASSVKKRLMSDVPVGVLFSGGVDSTLNLCSFSKLISPEKVKTFTIGMDNAGSFHDDSTIAREMALRLCSDHHEMRINEADLLAAAEKLALLQDEPVSDPVSVPLYFVTKFAKERGVTVLQAGEGADELFCGYDNYRRFLRHHSFLWQPLSKLPCWLSHIGANILSYSNSPKSRKISDVLVRRAKGQKLFMSSAVAYYEMEKQRILAPELRHAIENLDSFNVVAPYYTKIQNECPNASFLQQLTFIELQLRLPELLLMRADKMAMANSVEVRVPFLDRDLMDFSMRVPDSYKLRNGVAKEPIKKLATKYVSKEDIYRPKTGFGVPIQQWFKGELGDALLDLLAEDFLDSASIFDRRQLEYQLKYGLRTVNEAFQLWVVYNFLVWQKELSCS</sequence>
<dbReference type="GO" id="GO:0005829">
    <property type="term" value="C:cytosol"/>
    <property type="evidence" value="ECO:0007669"/>
    <property type="project" value="TreeGrafter"/>
</dbReference>
<feature type="active site" description="For GATase activity" evidence="8">
    <location>
        <position position="7"/>
    </location>
</feature>
<dbReference type="FunCoup" id="Q2LWL8">
    <property type="interactions" value="429"/>
</dbReference>
<protein>
    <recommendedName>
        <fullName evidence="3">asparagine synthase (glutamine-hydrolyzing)</fullName>
        <ecNumber evidence="3">6.3.5.4</ecNumber>
    </recommendedName>
</protein>
<keyword evidence="8" id="KW-0028">Amino-acid biosynthesis</keyword>
<evidence type="ECO:0000256" key="5">
    <source>
        <dbReference type="ARBA" id="ARBA00022840"/>
    </source>
</evidence>
<dbReference type="Pfam" id="PF00733">
    <property type="entry name" value="Asn_synthase"/>
    <property type="match status" value="1"/>
</dbReference>
<evidence type="ECO:0000256" key="9">
    <source>
        <dbReference type="PIRSR" id="PIRSR001589-2"/>
    </source>
</evidence>
<dbReference type="eggNOG" id="COG0367">
    <property type="taxonomic scope" value="Bacteria"/>
</dbReference>
<keyword evidence="4 9" id="KW-0547">Nucleotide-binding</keyword>
<evidence type="ECO:0000259" key="11">
    <source>
        <dbReference type="PROSITE" id="PS51278"/>
    </source>
</evidence>
<accession>Q2LWL8</accession>
<keyword evidence="8" id="KW-0061">Asparagine biosynthesis</keyword>
<dbReference type="Proteomes" id="UP000001933">
    <property type="component" value="Chromosome"/>
</dbReference>
<gene>
    <name evidence="12" type="ORF">SYN_02678</name>
</gene>
<feature type="binding site" evidence="9">
    <location>
        <position position="108"/>
    </location>
    <ligand>
        <name>L-glutamine</name>
        <dbReference type="ChEBI" id="CHEBI:58359"/>
    </ligand>
</feature>
<dbReference type="STRING" id="56780.SYN_02678"/>
<dbReference type="GO" id="GO:0005524">
    <property type="term" value="F:ATP binding"/>
    <property type="evidence" value="ECO:0007669"/>
    <property type="project" value="UniProtKB-KW"/>
</dbReference>
<dbReference type="EMBL" id="CP000252">
    <property type="protein sequence ID" value="ABC78481.1"/>
    <property type="molecule type" value="Genomic_DNA"/>
</dbReference>
<dbReference type="PANTHER" id="PTHR43284:SF1">
    <property type="entry name" value="ASPARAGINE SYNTHETASE"/>
    <property type="match status" value="1"/>
</dbReference>
<organism evidence="12 13">
    <name type="scientific">Syntrophus aciditrophicus (strain SB)</name>
    <dbReference type="NCBI Taxonomy" id="56780"/>
    <lineage>
        <taxon>Bacteria</taxon>
        <taxon>Pseudomonadati</taxon>
        <taxon>Thermodesulfobacteriota</taxon>
        <taxon>Syntrophia</taxon>
        <taxon>Syntrophales</taxon>
        <taxon>Syntrophaceae</taxon>
        <taxon>Syntrophus</taxon>
    </lineage>
</organism>
<dbReference type="SUPFAM" id="SSF56235">
    <property type="entry name" value="N-terminal nucleophile aminohydrolases (Ntn hydrolases)"/>
    <property type="match status" value="1"/>
</dbReference>
<dbReference type="CDD" id="cd00712">
    <property type="entry name" value="AsnB"/>
    <property type="match status" value="1"/>
</dbReference>
<dbReference type="GO" id="GO:0006529">
    <property type="term" value="P:asparagine biosynthetic process"/>
    <property type="evidence" value="ECO:0007669"/>
    <property type="project" value="UniProtKB-KW"/>
</dbReference>
<dbReference type="InterPro" id="IPR014729">
    <property type="entry name" value="Rossmann-like_a/b/a_fold"/>
</dbReference>
<dbReference type="PANTHER" id="PTHR43284">
    <property type="entry name" value="ASPARAGINE SYNTHETASE (GLUTAMINE-HYDROLYZING)"/>
    <property type="match status" value="1"/>
</dbReference>
<evidence type="ECO:0000256" key="3">
    <source>
        <dbReference type="ARBA" id="ARBA00012737"/>
    </source>
</evidence>
<proteinExistence type="inferred from homology"/>
<comment type="catalytic activity">
    <reaction evidence="7">
        <text>L-aspartate + L-glutamine + ATP + H2O = L-asparagine + L-glutamate + AMP + diphosphate + H(+)</text>
        <dbReference type="Rhea" id="RHEA:12228"/>
        <dbReference type="ChEBI" id="CHEBI:15377"/>
        <dbReference type="ChEBI" id="CHEBI:15378"/>
        <dbReference type="ChEBI" id="CHEBI:29985"/>
        <dbReference type="ChEBI" id="CHEBI:29991"/>
        <dbReference type="ChEBI" id="CHEBI:30616"/>
        <dbReference type="ChEBI" id="CHEBI:33019"/>
        <dbReference type="ChEBI" id="CHEBI:58048"/>
        <dbReference type="ChEBI" id="CHEBI:58359"/>
        <dbReference type="ChEBI" id="CHEBI:456215"/>
        <dbReference type="EC" id="6.3.5.4"/>
    </reaction>
</comment>
<dbReference type="PROSITE" id="PS51278">
    <property type="entry name" value="GATASE_TYPE_2"/>
    <property type="match status" value="1"/>
</dbReference>
<evidence type="ECO:0000256" key="6">
    <source>
        <dbReference type="ARBA" id="ARBA00022962"/>
    </source>
</evidence>
<dbReference type="InterPro" id="IPR033738">
    <property type="entry name" value="AsnB_N"/>
</dbReference>